<accession>A0CIT8</accession>
<sequence>MKNAVVIINQSYILFAFPIFENQENLKQDETDVIWIYSLENQDWDKIKREQDNREQYNDKFFEQPIEKPDKISDKQQKIIGQTVCYQSHIQEGVKDYDIYSIFGGELIDSFKPVNLIQYIFVNLQKKLFYSKYIRRSLNPFKGSLKPSPYQLVLPITNIGQFKEIKCAYLILRPFNQTKNNYYEAMLNPSNVTKAQLVIFLKQTQTTIFLDIRYKIPKSSKYRLNILEMMNQDVNWMEIQQSKINKWQWKAVFTNFIKLKNLKLIDKTSKFNQIPQKTQIRKDSKNEQLDKQKNRQNISQDVKQNQNKGKLIHHDVSNGTLVSLQFTITLKYEEYEKDIQGTGIDGLPFTSKDWLVETDISWDWILKQGE</sequence>
<feature type="region of interest" description="Disordered" evidence="1">
    <location>
        <begin position="275"/>
        <end position="307"/>
    </location>
</feature>
<dbReference type="RefSeq" id="XP_001438102.1">
    <property type="nucleotide sequence ID" value="XM_001438065.1"/>
</dbReference>
<dbReference type="OrthoDB" id="10528253at2759"/>
<evidence type="ECO:0000313" key="3">
    <source>
        <dbReference type="Proteomes" id="UP000000600"/>
    </source>
</evidence>
<organism evidence="2 3">
    <name type="scientific">Paramecium tetraurelia</name>
    <dbReference type="NCBI Taxonomy" id="5888"/>
    <lineage>
        <taxon>Eukaryota</taxon>
        <taxon>Sar</taxon>
        <taxon>Alveolata</taxon>
        <taxon>Ciliophora</taxon>
        <taxon>Intramacronucleata</taxon>
        <taxon>Oligohymenophorea</taxon>
        <taxon>Peniculida</taxon>
        <taxon>Parameciidae</taxon>
        <taxon>Paramecium</taxon>
    </lineage>
</organism>
<gene>
    <name evidence="2" type="ORF">GSPATT00007840001</name>
</gene>
<reference evidence="2 3" key="1">
    <citation type="journal article" date="2006" name="Nature">
        <title>Global trends of whole-genome duplications revealed by the ciliate Paramecium tetraurelia.</title>
        <authorList>
            <consortium name="Genoscope"/>
            <person name="Aury J.-M."/>
            <person name="Jaillon O."/>
            <person name="Duret L."/>
            <person name="Noel B."/>
            <person name="Jubin C."/>
            <person name="Porcel B.M."/>
            <person name="Segurens B."/>
            <person name="Daubin V."/>
            <person name="Anthouard V."/>
            <person name="Aiach N."/>
            <person name="Arnaiz O."/>
            <person name="Billaut A."/>
            <person name="Beisson J."/>
            <person name="Blanc I."/>
            <person name="Bouhouche K."/>
            <person name="Camara F."/>
            <person name="Duharcourt S."/>
            <person name="Guigo R."/>
            <person name="Gogendeau D."/>
            <person name="Katinka M."/>
            <person name="Keller A.-M."/>
            <person name="Kissmehl R."/>
            <person name="Klotz C."/>
            <person name="Koll F."/>
            <person name="Le Moue A."/>
            <person name="Lepere C."/>
            <person name="Malinsky S."/>
            <person name="Nowacki M."/>
            <person name="Nowak J.K."/>
            <person name="Plattner H."/>
            <person name="Poulain J."/>
            <person name="Ruiz F."/>
            <person name="Serrano V."/>
            <person name="Zagulski M."/>
            <person name="Dessen P."/>
            <person name="Betermier M."/>
            <person name="Weissenbach J."/>
            <person name="Scarpelli C."/>
            <person name="Schachter V."/>
            <person name="Sperling L."/>
            <person name="Meyer E."/>
            <person name="Cohen J."/>
            <person name="Wincker P."/>
        </authorList>
    </citation>
    <scope>NUCLEOTIDE SEQUENCE [LARGE SCALE GENOMIC DNA]</scope>
    <source>
        <strain evidence="2 3">Stock d4-2</strain>
    </source>
</reference>
<dbReference type="KEGG" id="ptm:GSPATT00007840001"/>
<keyword evidence="3" id="KW-1185">Reference proteome</keyword>
<dbReference type="AlphaFoldDB" id="A0CIT8"/>
<evidence type="ECO:0000313" key="2">
    <source>
        <dbReference type="EMBL" id="CAK70705.1"/>
    </source>
</evidence>
<proteinExistence type="predicted"/>
<dbReference type="EMBL" id="CT868085">
    <property type="protein sequence ID" value="CAK70705.1"/>
    <property type="molecule type" value="Genomic_DNA"/>
</dbReference>
<dbReference type="InParanoid" id="A0CIT8"/>
<dbReference type="HOGENOM" id="CLU_748987_0_0_1"/>
<name>A0CIT8_PARTE</name>
<evidence type="ECO:0000256" key="1">
    <source>
        <dbReference type="SAM" id="MobiDB-lite"/>
    </source>
</evidence>
<dbReference type="Proteomes" id="UP000000600">
    <property type="component" value="Unassembled WGS sequence"/>
</dbReference>
<feature type="compositionally biased region" description="Polar residues" evidence="1">
    <location>
        <begin position="295"/>
        <end position="307"/>
    </location>
</feature>
<dbReference type="GeneID" id="5023887"/>
<protein>
    <submittedName>
        <fullName evidence="2">Uncharacterized protein</fullName>
    </submittedName>
</protein>
<feature type="compositionally biased region" description="Basic and acidic residues" evidence="1">
    <location>
        <begin position="280"/>
        <end position="293"/>
    </location>
</feature>